<keyword evidence="2" id="KW-1185">Reference proteome</keyword>
<reference evidence="1" key="1">
    <citation type="journal article" date="2023" name="Science">
        <title>Genome structures resolve the early diversification of teleost fishes.</title>
        <authorList>
            <person name="Parey E."/>
            <person name="Louis A."/>
            <person name="Montfort J."/>
            <person name="Bouchez O."/>
            <person name="Roques C."/>
            <person name="Iampietro C."/>
            <person name="Lluch J."/>
            <person name="Castinel A."/>
            <person name="Donnadieu C."/>
            <person name="Desvignes T."/>
            <person name="Floi Bucao C."/>
            <person name="Jouanno E."/>
            <person name="Wen M."/>
            <person name="Mejri S."/>
            <person name="Dirks R."/>
            <person name="Jansen H."/>
            <person name="Henkel C."/>
            <person name="Chen W.J."/>
            <person name="Zahm M."/>
            <person name="Cabau C."/>
            <person name="Klopp C."/>
            <person name="Thompson A.W."/>
            <person name="Robinson-Rechavi M."/>
            <person name="Braasch I."/>
            <person name="Lecointre G."/>
            <person name="Bobe J."/>
            <person name="Postlethwait J.H."/>
            <person name="Berthelot C."/>
            <person name="Roest Crollius H."/>
            <person name="Guiguen Y."/>
        </authorList>
    </citation>
    <scope>NUCLEOTIDE SEQUENCE</scope>
    <source>
        <strain evidence="1">Concon-B</strain>
    </source>
</reference>
<proteinExistence type="predicted"/>
<dbReference type="Proteomes" id="UP001152803">
    <property type="component" value="Unassembled WGS sequence"/>
</dbReference>
<dbReference type="AlphaFoldDB" id="A0A9Q1I221"/>
<evidence type="ECO:0000313" key="2">
    <source>
        <dbReference type="Proteomes" id="UP001152803"/>
    </source>
</evidence>
<organism evidence="1 2">
    <name type="scientific">Conger conger</name>
    <name type="common">Conger eel</name>
    <name type="synonym">Muraena conger</name>
    <dbReference type="NCBI Taxonomy" id="82655"/>
    <lineage>
        <taxon>Eukaryota</taxon>
        <taxon>Metazoa</taxon>
        <taxon>Chordata</taxon>
        <taxon>Craniata</taxon>
        <taxon>Vertebrata</taxon>
        <taxon>Euteleostomi</taxon>
        <taxon>Actinopterygii</taxon>
        <taxon>Neopterygii</taxon>
        <taxon>Teleostei</taxon>
        <taxon>Anguilliformes</taxon>
        <taxon>Congridae</taxon>
        <taxon>Conger</taxon>
    </lineage>
</organism>
<name>A0A9Q1I221_CONCO</name>
<evidence type="ECO:0000313" key="1">
    <source>
        <dbReference type="EMBL" id="KAJ8276486.1"/>
    </source>
</evidence>
<sequence>MHRISPRICRKVRENLHLCSPWLPLLSVILLLELVRLASSQAALALLHRQSRRDQTSGGEAAVTTFATVFKWAPLFLMPL</sequence>
<protein>
    <submittedName>
        <fullName evidence="1">Uncharacterized protein</fullName>
    </submittedName>
</protein>
<dbReference type="EMBL" id="JAFJMO010000005">
    <property type="protein sequence ID" value="KAJ8276486.1"/>
    <property type="molecule type" value="Genomic_DNA"/>
</dbReference>
<gene>
    <name evidence="1" type="ORF">COCON_G00082380</name>
</gene>
<accession>A0A9Q1I221</accession>
<comment type="caution">
    <text evidence="1">The sequence shown here is derived from an EMBL/GenBank/DDBJ whole genome shotgun (WGS) entry which is preliminary data.</text>
</comment>